<dbReference type="AlphaFoldDB" id="A0AAN8JSQ6"/>
<comment type="caution">
    <text evidence="8">The sequence shown here is derived from an EMBL/GenBank/DDBJ whole genome shotgun (WGS) entry which is preliminary data.</text>
</comment>
<keyword evidence="1" id="KW-0031">Aminopeptidase</keyword>
<evidence type="ECO:0000313" key="9">
    <source>
        <dbReference type="Proteomes" id="UP001347796"/>
    </source>
</evidence>
<keyword evidence="9" id="KW-1185">Reference proteome</keyword>
<name>A0AAN8JSQ6_PATCE</name>
<evidence type="ECO:0000256" key="5">
    <source>
        <dbReference type="ARBA" id="ARBA00034848"/>
    </source>
</evidence>
<dbReference type="PANTHER" id="PTHR28631:SF1">
    <property type="entry name" value="ACTIN MATURATION PROTEASE"/>
    <property type="match status" value="1"/>
</dbReference>
<evidence type="ECO:0000256" key="3">
    <source>
        <dbReference type="ARBA" id="ARBA00022801"/>
    </source>
</evidence>
<keyword evidence="2" id="KW-0645">Protease</keyword>
<evidence type="ECO:0000256" key="6">
    <source>
        <dbReference type="ARBA" id="ARBA00034908"/>
    </source>
</evidence>
<dbReference type="Proteomes" id="UP001347796">
    <property type="component" value="Unassembled WGS sequence"/>
</dbReference>
<reference evidence="8 9" key="1">
    <citation type="submission" date="2024-01" db="EMBL/GenBank/DDBJ databases">
        <title>The genome of the rayed Mediterranean limpet Patella caerulea (Linnaeus, 1758).</title>
        <authorList>
            <person name="Anh-Thu Weber A."/>
            <person name="Halstead-Nussloch G."/>
        </authorList>
    </citation>
    <scope>NUCLEOTIDE SEQUENCE [LARGE SCALE GENOMIC DNA]</scope>
    <source>
        <strain evidence="8">AATW-2023a</strain>
        <tissue evidence="8">Whole specimen</tissue>
    </source>
</reference>
<dbReference type="GO" id="GO:0004177">
    <property type="term" value="F:aminopeptidase activity"/>
    <property type="evidence" value="ECO:0007669"/>
    <property type="project" value="UniProtKB-KW"/>
</dbReference>
<proteinExistence type="inferred from homology"/>
<gene>
    <name evidence="8" type="ORF">SNE40_009508</name>
</gene>
<evidence type="ECO:0000256" key="2">
    <source>
        <dbReference type="ARBA" id="ARBA00022670"/>
    </source>
</evidence>
<accession>A0AAN8JSQ6</accession>
<dbReference type="Pfam" id="PF21646">
    <property type="entry name" value="ACTMAP-like_C"/>
    <property type="match status" value="1"/>
</dbReference>
<dbReference type="GO" id="GO:0006508">
    <property type="term" value="P:proteolysis"/>
    <property type="evidence" value="ECO:0007669"/>
    <property type="project" value="UniProtKB-KW"/>
</dbReference>
<dbReference type="InterPro" id="IPR040043">
    <property type="entry name" value="ACTMAP"/>
</dbReference>
<evidence type="ECO:0000313" key="8">
    <source>
        <dbReference type="EMBL" id="KAK6181705.1"/>
    </source>
</evidence>
<evidence type="ECO:0000256" key="4">
    <source>
        <dbReference type="ARBA" id="ARBA00034725"/>
    </source>
</evidence>
<dbReference type="PANTHER" id="PTHR28631">
    <property type="entry name" value="UPF0692 PROTEIN C19ORF54"/>
    <property type="match status" value="1"/>
</dbReference>
<evidence type="ECO:0000256" key="7">
    <source>
        <dbReference type="ARBA" id="ARBA00049041"/>
    </source>
</evidence>
<comment type="catalytic activity">
    <reaction evidence="7">
        <text>N-terminal N(alpha)-acetyl-L-cysteinyl-L-aspartyl-[protein] + H2O = N-terminal L-aspartyl-[protein] + N-acetyl-L-cysteine</text>
        <dbReference type="Rhea" id="RHEA:74579"/>
        <dbReference type="Rhea" id="RHEA-COMP:12669"/>
        <dbReference type="Rhea" id="RHEA-COMP:18395"/>
        <dbReference type="ChEBI" id="CHEBI:15377"/>
        <dbReference type="ChEBI" id="CHEBI:64720"/>
        <dbReference type="ChEBI" id="CHEBI:78236"/>
        <dbReference type="ChEBI" id="CHEBI:193599"/>
    </reaction>
    <physiologicalReaction direction="left-to-right" evidence="7">
        <dbReference type="Rhea" id="RHEA:74580"/>
    </physiologicalReaction>
</comment>
<evidence type="ECO:0000256" key="1">
    <source>
        <dbReference type="ARBA" id="ARBA00022438"/>
    </source>
</evidence>
<sequence length="298" mass="33124">MNMSAMLPPPPPPPPPQISSVSNLDELRANTLDNFEVVTPIEMGKEGYKVYKEFLERQGRGREENCYLSFGYTVTPIIQKGPQCGMVALAMAAPLLGKQDISPDKIYSVAQSKNFTKQGELFSADYLSRLSHQVLNCHSEVVEMVNGKKTILQHLLRGSILLVPYDADKNHGPCKKRGHKAHWALLSGFLIMMDMTHLKTLKTHFKADDTHRHLYHCVDVNSISPCETELISSARGILVYGHQGKSKYTGYWFLNELLDSNANLREVGPEREPGEYIIPSGGIISGLCGKIVGLTKSQ</sequence>
<keyword evidence="3" id="KW-0378">Hydrolase</keyword>
<protein>
    <recommendedName>
        <fullName evidence="5">Actin maturation protease</fullName>
    </recommendedName>
    <alternativeName>
        <fullName evidence="6">Actin aminopeptidase ACTMAP</fullName>
    </alternativeName>
</protein>
<comment type="similarity">
    <text evidence="4">Belongs to the ACTMAP family.</text>
</comment>
<dbReference type="EMBL" id="JAZGQO010000007">
    <property type="protein sequence ID" value="KAK6181705.1"/>
    <property type="molecule type" value="Genomic_DNA"/>
</dbReference>
<organism evidence="8 9">
    <name type="scientific">Patella caerulea</name>
    <name type="common">Rayed Mediterranean limpet</name>
    <dbReference type="NCBI Taxonomy" id="87958"/>
    <lineage>
        <taxon>Eukaryota</taxon>
        <taxon>Metazoa</taxon>
        <taxon>Spiralia</taxon>
        <taxon>Lophotrochozoa</taxon>
        <taxon>Mollusca</taxon>
        <taxon>Gastropoda</taxon>
        <taxon>Patellogastropoda</taxon>
        <taxon>Patelloidea</taxon>
        <taxon>Patellidae</taxon>
        <taxon>Patella</taxon>
    </lineage>
</organism>